<protein>
    <submittedName>
        <fullName evidence="1">Uncharacterized protein</fullName>
    </submittedName>
</protein>
<gene>
    <name evidence="1" type="ORF">SDC9_55826</name>
</gene>
<proteinExistence type="predicted"/>
<sequence length="291" mass="33223">MNPGDVLNVVLKKHVEISESEKYWVAETSAGERFLIDSGQYLKYGFSVGQSIKVTVDKINCSGKIFIEPDHPVYSRGEVYSFPVSSVLSRNASEVSLVVKDVFDNEIPVLFHVEEKNEIPETIELLVIGLRKALPVLLDPALKDTTPFHENEIYTFMVTDKVMIRGEKYFQLEDKFGRTHLMPASYYKKYPIETGKPLDCYVVRIGQNAELSLEPVHPVFRPGVELDLTFGGLYSGDEYIGKRHRLYVLHDDNGNEFFMSVRFLEGKEIPQKMHCRIEKMKKGQALVEPVL</sequence>
<evidence type="ECO:0000313" key="1">
    <source>
        <dbReference type="EMBL" id="MPM09506.1"/>
    </source>
</evidence>
<dbReference type="EMBL" id="VSSQ01001578">
    <property type="protein sequence ID" value="MPM09506.1"/>
    <property type="molecule type" value="Genomic_DNA"/>
</dbReference>
<comment type="caution">
    <text evidence="1">The sequence shown here is derived from an EMBL/GenBank/DDBJ whole genome shotgun (WGS) entry which is preliminary data.</text>
</comment>
<dbReference type="AlphaFoldDB" id="A0A644X026"/>
<reference evidence="1" key="1">
    <citation type="submission" date="2019-08" db="EMBL/GenBank/DDBJ databases">
        <authorList>
            <person name="Kucharzyk K."/>
            <person name="Murdoch R.W."/>
            <person name="Higgins S."/>
            <person name="Loffler F."/>
        </authorList>
    </citation>
    <scope>NUCLEOTIDE SEQUENCE</scope>
</reference>
<accession>A0A644X026</accession>
<organism evidence="1">
    <name type="scientific">bioreactor metagenome</name>
    <dbReference type="NCBI Taxonomy" id="1076179"/>
    <lineage>
        <taxon>unclassified sequences</taxon>
        <taxon>metagenomes</taxon>
        <taxon>ecological metagenomes</taxon>
    </lineage>
</organism>
<name>A0A644X026_9ZZZZ</name>